<dbReference type="SUPFAM" id="SSF55008">
    <property type="entry name" value="HMA, heavy metal-associated domain"/>
    <property type="match status" value="1"/>
</dbReference>
<accession>A0A2W1MZ91</accession>
<dbReference type="OrthoDB" id="5513217at2"/>
<dbReference type="Proteomes" id="UP000249248">
    <property type="component" value="Unassembled WGS sequence"/>
</dbReference>
<evidence type="ECO:0000313" key="4">
    <source>
        <dbReference type="Proteomes" id="UP000249248"/>
    </source>
</evidence>
<feature type="chain" id="PRO_5016092355" description="HMA domain-containing protein" evidence="1">
    <location>
        <begin position="21"/>
        <end position="113"/>
    </location>
</feature>
<keyword evidence="1" id="KW-0732">Signal</keyword>
<keyword evidence="4" id="KW-1185">Reference proteome</keyword>
<protein>
    <recommendedName>
        <fullName evidence="2">HMA domain-containing protein</fullName>
    </recommendedName>
</protein>
<dbReference type="PROSITE" id="PS50846">
    <property type="entry name" value="HMA_2"/>
    <property type="match status" value="1"/>
</dbReference>
<proteinExistence type="predicted"/>
<dbReference type="Pfam" id="PF00403">
    <property type="entry name" value="HMA"/>
    <property type="match status" value="1"/>
</dbReference>
<dbReference type="Gene3D" id="3.30.70.100">
    <property type="match status" value="1"/>
</dbReference>
<feature type="domain" description="HMA" evidence="2">
    <location>
        <begin position="21"/>
        <end position="87"/>
    </location>
</feature>
<dbReference type="InterPro" id="IPR006121">
    <property type="entry name" value="HMA_dom"/>
</dbReference>
<name>A0A2W1MZ91_9FLAO</name>
<dbReference type="RefSeq" id="WP_111063586.1">
    <property type="nucleotide sequence ID" value="NZ_JBHUCU010000017.1"/>
</dbReference>
<dbReference type="GO" id="GO:0046872">
    <property type="term" value="F:metal ion binding"/>
    <property type="evidence" value="ECO:0007669"/>
    <property type="project" value="InterPro"/>
</dbReference>
<comment type="caution">
    <text evidence="3">The sequence shown here is derived from an EMBL/GenBank/DDBJ whole genome shotgun (WGS) entry which is preliminary data.</text>
</comment>
<feature type="signal peptide" evidence="1">
    <location>
        <begin position="1"/>
        <end position="20"/>
    </location>
</feature>
<dbReference type="AlphaFoldDB" id="A0A2W1MZ91"/>
<sequence>MRNLLLLAFVAFLSTGFTQSTTTITIKTSALCGDCKERIENELNYTKGVKFAELDLESNFITVKYKTKKTSEKIIKEAVTNLGYHANEMERNSAAFSELPGCCQDPNATCTKK</sequence>
<evidence type="ECO:0000259" key="2">
    <source>
        <dbReference type="PROSITE" id="PS50846"/>
    </source>
</evidence>
<dbReference type="CDD" id="cd00371">
    <property type="entry name" value="HMA"/>
    <property type="match status" value="1"/>
</dbReference>
<evidence type="ECO:0000256" key="1">
    <source>
        <dbReference type="SAM" id="SignalP"/>
    </source>
</evidence>
<evidence type="ECO:0000313" key="3">
    <source>
        <dbReference type="EMBL" id="PZE16570.1"/>
    </source>
</evidence>
<dbReference type="EMBL" id="QKSB01000007">
    <property type="protein sequence ID" value="PZE16570.1"/>
    <property type="molecule type" value="Genomic_DNA"/>
</dbReference>
<organism evidence="3 4">
    <name type="scientific">Putridiphycobacter roseus</name>
    <dbReference type="NCBI Taxonomy" id="2219161"/>
    <lineage>
        <taxon>Bacteria</taxon>
        <taxon>Pseudomonadati</taxon>
        <taxon>Bacteroidota</taxon>
        <taxon>Flavobacteriia</taxon>
        <taxon>Flavobacteriales</taxon>
        <taxon>Crocinitomicaceae</taxon>
        <taxon>Putridiphycobacter</taxon>
    </lineage>
</organism>
<dbReference type="InterPro" id="IPR036163">
    <property type="entry name" value="HMA_dom_sf"/>
</dbReference>
<reference evidence="3 4" key="1">
    <citation type="submission" date="2018-06" db="EMBL/GenBank/DDBJ databases">
        <title>The draft genome sequence of Crocinitomix sp. SM1701.</title>
        <authorList>
            <person name="Zhang X."/>
        </authorList>
    </citation>
    <scope>NUCLEOTIDE SEQUENCE [LARGE SCALE GENOMIC DNA]</scope>
    <source>
        <strain evidence="3 4">SM1701</strain>
    </source>
</reference>
<gene>
    <name evidence="3" type="ORF">DNU06_12000</name>
</gene>